<evidence type="ECO:0000259" key="2">
    <source>
        <dbReference type="SMART" id="SM00579"/>
    </source>
</evidence>
<dbReference type="EMBL" id="BJWL01000008">
    <property type="protein sequence ID" value="GFY91735.1"/>
    <property type="molecule type" value="Genomic_DNA"/>
</dbReference>
<dbReference type="InterPro" id="IPR050232">
    <property type="entry name" value="FBL13/AtMIF1-like"/>
</dbReference>
<protein>
    <recommendedName>
        <fullName evidence="2">FBD domain-containing protein</fullName>
    </recommendedName>
</protein>
<dbReference type="Pfam" id="PF08387">
    <property type="entry name" value="FBD"/>
    <property type="match status" value="1"/>
</dbReference>
<comment type="caution">
    <text evidence="3">The sequence shown here is derived from an EMBL/GenBank/DDBJ whole genome shotgun (WGS) entry which is preliminary data.</text>
</comment>
<dbReference type="SUPFAM" id="SSF52047">
    <property type="entry name" value="RNI-like"/>
    <property type="match status" value="1"/>
</dbReference>
<reference evidence="3 4" key="1">
    <citation type="submission" date="2019-07" db="EMBL/GenBank/DDBJ databases">
        <title>De Novo Assembly of kiwifruit Actinidia rufa.</title>
        <authorList>
            <person name="Sugita-Konishi S."/>
            <person name="Sato K."/>
            <person name="Mori E."/>
            <person name="Abe Y."/>
            <person name="Kisaki G."/>
            <person name="Hamano K."/>
            <person name="Suezawa K."/>
            <person name="Otani M."/>
            <person name="Fukuda T."/>
            <person name="Manabe T."/>
            <person name="Gomi K."/>
            <person name="Tabuchi M."/>
            <person name="Akimitsu K."/>
            <person name="Kataoka I."/>
        </authorList>
    </citation>
    <scope>NUCLEOTIDE SEQUENCE [LARGE SCALE GENOMIC DNA]</scope>
    <source>
        <strain evidence="4">cv. Fuchu</strain>
    </source>
</reference>
<dbReference type="AlphaFoldDB" id="A0A7J0EZ60"/>
<feature type="region of interest" description="Disordered" evidence="1">
    <location>
        <begin position="1"/>
        <end position="44"/>
    </location>
</feature>
<feature type="compositionally biased region" description="Basic and acidic residues" evidence="1">
    <location>
        <begin position="1"/>
        <end position="17"/>
    </location>
</feature>
<keyword evidence="4" id="KW-1185">Reference proteome</keyword>
<dbReference type="PANTHER" id="PTHR31900:SF34">
    <property type="entry name" value="EMB|CAB62440.1-RELATED"/>
    <property type="match status" value="1"/>
</dbReference>
<dbReference type="OrthoDB" id="1859887at2759"/>
<dbReference type="InterPro" id="IPR006566">
    <property type="entry name" value="FBD"/>
</dbReference>
<gene>
    <name evidence="3" type="ORF">Acr_08g0001310</name>
</gene>
<sequence>MENKRKIKSSEAEDRISSLRIGSNPRRNPLSPRNQIRRSNERSLHQMEAPLVVRPQPHLRPPRNVPRNQHAQWRIVSDFFNCWVISVLRGGVKELHIDVPIGGPDHRPLNLPQSFFACETLVDLKLGGEGGYFSRIYGDCRHKVVVDAPFVEHFSVEDNLLACYFIRNQCSLMKACIDVGERFSGTLGDDRANYLFELLRGISDVKSLQLSDHTIRALGYADNYVRCIFPNLIRLELSVSSWSRLIDLLGRMPRLESLRLIKNDESGDLKNKGKVSGAENGDHNENSGLHITLAVPGCLLSHLKLIKVDSFRGREDQLQLVKYFLNNAKVLNKMIIVCEYLTHGELVKFKNKILMFPRGSETCQIEVYGPDASPSHY</sequence>
<accession>A0A7J0EZ60</accession>
<dbReference type="SMART" id="SM00579">
    <property type="entry name" value="FBD"/>
    <property type="match status" value="1"/>
</dbReference>
<proteinExistence type="predicted"/>
<dbReference type="Proteomes" id="UP000585474">
    <property type="component" value="Unassembled WGS sequence"/>
</dbReference>
<evidence type="ECO:0000313" key="4">
    <source>
        <dbReference type="Proteomes" id="UP000585474"/>
    </source>
</evidence>
<dbReference type="PANTHER" id="PTHR31900">
    <property type="entry name" value="F-BOX/RNI SUPERFAMILY PROTEIN-RELATED"/>
    <property type="match status" value="1"/>
</dbReference>
<name>A0A7J0EZ60_9ERIC</name>
<evidence type="ECO:0000313" key="3">
    <source>
        <dbReference type="EMBL" id="GFY91735.1"/>
    </source>
</evidence>
<evidence type="ECO:0000256" key="1">
    <source>
        <dbReference type="SAM" id="MobiDB-lite"/>
    </source>
</evidence>
<feature type="domain" description="FBD" evidence="2">
    <location>
        <begin position="297"/>
        <end position="368"/>
    </location>
</feature>
<organism evidence="3 4">
    <name type="scientific">Actinidia rufa</name>
    <dbReference type="NCBI Taxonomy" id="165716"/>
    <lineage>
        <taxon>Eukaryota</taxon>
        <taxon>Viridiplantae</taxon>
        <taxon>Streptophyta</taxon>
        <taxon>Embryophyta</taxon>
        <taxon>Tracheophyta</taxon>
        <taxon>Spermatophyta</taxon>
        <taxon>Magnoliopsida</taxon>
        <taxon>eudicotyledons</taxon>
        <taxon>Gunneridae</taxon>
        <taxon>Pentapetalae</taxon>
        <taxon>asterids</taxon>
        <taxon>Ericales</taxon>
        <taxon>Actinidiaceae</taxon>
        <taxon>Actinidia</taxon>
    </lineage>
</organism>